<sequence length="2088" mass="227528">MTLKSIHVAVNGGAQKITLEGPNLDWGQPGQWKWKGFDRIKLQFTSGDVLVIEATQQPAIVKPRDIRTPEPLMFVDNTSYLSGTGATRTLRNGYALTIAFHWANPLTPAGAGIWFELVIGAVSGELRVMTTTRFHYAVQRRRDKPGWVSFSPKNEHSLDEFADREEIRLLSNKDVDELGRLLGGGTKQAESWLVDILQFDTLPQPPAYYLAKIDRTKRGEQQLAAKLFINADFHNMAPVSSRALGGAGDVVGRSLLAAGDLHLLCARHVHPDGKAVRRTDSWIVDWKDVPAATPSDERDVLSLPTLYRHIASHYPLGLAAARARGRFTTVPTRLEGSATDRVDLRFRVTGDLYGDASAVMLQQVVINPSGAPGGTELRHELGGAGSVDGQATRLAFAAEDAFFYRDDSDNPTSPESAWSLAEASGKRNPFALDCLSYALVPGSAAPVLTAADWLLGGVRTQAKRLTSAQFQFSLESRGELLERRPLGCEIMLEFAEGTLGAVGQDPEPGFEFLSAWLDRPRPISVDLSDPSSRVDLTFTLREFANDRQSRVLRLSADRTNGAGDFGSDVVVIDPAPLTIARVRDTLAFDGDLHVAEYSDDSEAPAGWEFRVGKGDMEIVLPPQAIGEEMIKGRLALPGTSPAVEVPVAGEPVQYRFSPNALLTVDRTDIDTARAPPPWMLRRLMARRTGVTGLKVESAELELVYGLTTSIAAGGLRVAELDALIGRVPFADAMVGLVRRGRTREPETLHLAAANGALDQLRIGYATQRAQWVLDLHHRPSWWPLFRSVGDRGLLKISEGVVVEQRETRNTAHPFRIADYANGKPQAGRDPLRGGVDWLFQSPGIYEEFLEKPKSVSAALEGVAFGPFGADGSQVASYANGKTVIISKTKQGHLESLVLMRIGRIARYWNQARHVIVYQRSTRRAPRYASGAPAYPGYDTYDEQRPDKEGFEGFMGLRKVREYVEVTQPRRQLDESRTGIPLAGPIRQSTFETTIMPVKANWARDVTQGQMISLWGPLSADEEHFFPRPRIFVEGARAPEKGGGLVANEADPSGYQFFTSTRREDGADTDLWPAWPEVDGPLWLPDPEPEGDYRPSFRAARRQPGARRATIGLSRFTTNVVPNAEAVDLMHGRQPNAIEARLHTVTAVRALPAVVPAEQSLARVVGKPLAKADALISDKLAELRDYAREHAGQFDDVGSAEHKQFLKDANALIGRLKQPVKDLVDGITAKETSLGDLAGTWSRRAEAATASFIDNARRELADLGTMLGDAAAMLGDKSLEEARRSAIAALQTAMLQAHQRVGQIEFLADQALANLRHTIADFERQVVGGLRAIGATFARAIVDVRTLYEENSERAEDIDRQFRAEADKALAAVQRLGVGLTGRVSELLGELFGGPAAAAAVTKLPDAATAQLSETLSIAQLTLEEVPPFEFGEPDWAELMGIAAGLLPAEDWLRMRLGTWLPDLAAELSGIKWREEVDKVQAELKALQYAKIQALRDAGDIVALEATLQSARQDIESKAAGWTAGIGMSISAKLTDLQKLGDWPQVAGTFTAALDFKKAAAGQIAKLEAALKLGSVEDVVDALEAAGAGLADSFDQAIKHAEQAIVADIKADLAKIHRDLLAEATPTAFEVTRLLASGIETDTLQCTRDTLGYYYERGKQVLDVTRASALINDLGAASLNALSAMVPFDRLRERLLPQLANIELSDLLPDLAGMKLEYLFPELRLANDRLEEYDWLKVKHGFDKDRLRAWSDVDIDKQFEGDIDLLSLPPVAIALQQARLRAHIRVEVGAQQQRVQDVYASIKANWKLGLGGTAIVTIRGGELVFGNDGRFDFKFEAEDVILADELSFVTDALKALLPQDEGLTIMPLLPAGISATLSLPLPDIGTGAFTLTGVTFHYNLALAVTDGFEIRTGFWLSKPDRPFGLAVLFLGGGGWAGIEIAYRPPDVFSTRVSIGISAGAFAALNFAFARGSAGLLFTAGVEFRRVSGAGGSGSTSVSLGLLIWGEFSILSIASAYLRLTATITYTSQGGMIARGRVEVRIRISFFYTLRLDRAFERLFSGGGGSTLRLTHELTEFETIQFHYQTLDLP</sequence>
<dbReference type="RefSeq" id="WP_069708334.1">
    <property type="nucleotide sequence ID" value="NZ_CP017075.1"/>
</dbReference>
<protein>
    <submittedName>
        <fullName evidence="1">Uncharacterized protein</fullName>
    </submittedName>
</protein>
<evidence type="ECO:0000313" key="1">
    <source>
        <dbReference type="EMBL" id="AOR77271.1"/>
    </source>
</evidence>
<evidence type="ECO:0000313" key="2">
    <source>
        <dbReference type="Proteomes" id="UP000094626"/>
    </source>
</evidence>
<dbReference type="EMBL" id="CP017075">
    <property type="protein sequence ID" value="AOR77271.1"/>
    <property type="molecule type" value="Genomic_DNA"/>
</dbReference>
<name>A0A1D8A594_9SPHN</name>
<organism evidence="1 2">
    <name type="scientific">Novosphingobium resinovorum</name>
    <dbReference type="NCBI Taxonomy" id="158500"/>
    <lineage>
        <taxon>Bacteria</taxon>
        <taxon>Pseudomonadati</taxon>
        <taxon>Pseudomonadota</taxon>
        <taxon>Alphaproteobacteria</taxon>
        <taxon>Sphingomonadales</taxon>
        <taxon>Sphingomonadaceae</taxon>
        <taxon>Novosphingobium</taxon>
    </lineage>
</organism>
<dbReference type="OrthoDB" id="7592292at2"/>
<accession>A0A1D8A594</accession>
<dbReference type="Proteomes" id="UP000094626">
    <property type="component" value="Chromosome"/>
</dbReference>
<proteinExistence type="predicted"/>
<dbReference type="KEGG" id="nre:BES08_11320"/>
<reference evidence="2" key="1">
    <citation type="journal article" date="2017" name="J. Biotechnol.">
        <title>Complete genome sequence of Novosphingobium resinovorum SA1, a versatile xenobiotic-degrading bacterium capable of utilizing sulfanilic acid.</title>
        <authorList>
            <person name="Hegedus B."/>
            <person name="Kos P.B."/>
            <person name="Balint B."/>
            <person name="Maroti G."/>
            <person name="Gan H.M."/>
            <person name="Perei K."/>
            <person name="Rakhely G."/>
        </authorList>
    </citation>
    <scope>NUCLEOTIDE SEQUENCE [LARGE SCALE GENOMIC DNA]</scope>
    <source>
        <strain evidence="2">SA1</strain>
    </source>
</reference>
<gene>
    <name evidence="1" type="ORF">BES08_11320</name>
</gene>
<keyword evidence="2" id="KW-1185">Reference proteome</keyword>